<dbReference type="InterPro" id="IPR003870">
    <property type="entry name" value="DUF222"/>
</dbReference>
<dbReference type="Gene3D" id="1.10.30.50">
    <property type="match status" value="1"/>
</dbReference>
<protein>
    <recommendedName>
        <fullName evidence="3">HNH nuclease domain-containing protein</fullName>
    </recommendedName>
</protein>
<dbReference type="KEGG" id="gai:IMCC3135_28390"/>
<feature type="domain" description="HNH nuclease" evidence="3">
    <location>
        <begin position="384"/>
        <end position="435"/>
    </location>
</feature>
<dbReference type="Pfam" id="PF02720">
    <property type="entry name" value="DUF222"/>
    <property type="match status" value="1"/>
</dbReference>
<dbReference type="Pfam" id="PF01844">
    <property type="entry name" value="HNH"/>
    <property type="match status" value="1"/>
</dbReference>
<feature type="region of interest" description="Disordered" evidence="2">
    <location>
        <begin position="1"/>
        <end position="40"/>
    </location>
</feature>
<evidence type="ECO:0000313" key="4">
    <source>
        <dbReference type="EMBL" id="ASJ75730.1"/>
    </source>
</evidence>
<gene>
    <name evidence="4" type="ORF">IMCC3135_28390</name>
</gene>
<dbReference type="CDD" id="cd00085">
    <property type="entry name" value="HNHc"/>
    <property type="match status" value="1"/>
</dbReference>
<dbReference type="GO" id="GO:0003676">
    <property type="term" value="F:nucleic acid binding"/>
    <property type="evidence" value="ECO:0007669"/>
    <property type="project" value="InterPro"/>
</dbReference>
<organism evidence="4 5">
    <name type="scientific">Granulosicoccus antarcticus IMCC3135</name>
    <dbReference type="NCBI Taxonomy" id="1192854"/>
    <lineage>
        <taxon>Bacteria</taxon>
        <taxon>Pseudomonadati</taxon>
        <taxon>Pseudomonadota</taxon>
        <taxon>Gammaproteobacteria</taxon>
        <taxon>Chromatiales</taxon>
        <taxon>Granulosicoccaceae</taxon>
        <taxon>Granulosicoccus</taxon>
    </lineage>
</organism>
<name>A0A2Z2P2X4_9GAMM</name>
<dbReference type="InterPro" id="IPR002711">
    <property type="entry name" value="HNH"/>
</dbReference>
<keyword evidence="5" id="KW-1185">Reference proteome</keyword>
<comment type="similarity">
    <text evidence="1">Belongs to the Rv1128c/1148c/1588c/1702c/1945/3466 family.</text>
</comment>
<reference evidence="4 5" key="1">
    <citation type="submission" date="2016-12" db="EMBL/GenBank/DDBJ databases">
        <authorList>
            <person name="Song W.-J."/>
            <person name="Kurnit D.M."/>
        </authorList>
    </citation>
    <scope>NUCLEOTIDE SEQUENCE [LARGE SCALE GENOMIC DNA]</scope>
    <source>
        <strain evidence="4 5">IMCC3135</strain>
    </source>
</reference>
<feature type="compositionally biased region" description="Basic and acidic residues" evidence="2">
    <location>
        <begin position="518"/>
        <end position="538"/>
    </location>
</feature>
<dbReference type="GO" id="GO:0008270">
    <property type="term" value="F:zinc ion binding"/>
    <property type="evidence" value="ECO:0007669"/>
    <property type="project" value="InterPro"/>
</dbReference>
<evidence type="ECO:0000259" key="3">
    <source>
        <dbReference type="SMART" id="SM00507"/>
    </source>
</evidence>
<feature type="compositionally biased region" description="Basic and acidic residues" evidence="2">
    <location>
        <begin position="17"/>
        <end position="26"/>
    </location>
</feature>
<dbReference type="EMBL" id="CP018632">
    <property type="protein sequence ID" value="ASJ75730.1"/>
    <property type="molecule type" value="Genomic_DNA"/>
</dbReference>
<proteinExistence type="inferred from homology"/>
<dbReference type="GO" id="GO:0004519">
    <property type="term" value="F:endonuclease activity"/>
    <property type="evidence" value="ECO:0007669"/>
    <property type="project" value="InterPro"/>
</dbReference>
<evidence type="ECO:0000313" key="5">
    <source>
        <dbReference type="Proteomes" id="UP000250079"/>
    </source>
</evidence>
<dbReference type="AlphaFoldDB" id="A0A2Z2P2X4"/>
<dbReference type="RefSeq" id="WP_088920607.1">
    <property type="nucleotide sequence ID" value="NZ_CP018632.1"/>
</dbReference>
<accession>A0A2Z2P2X4</accession>
<feature type="region of interest" description="Disordered" evidence="2">
    <location>
        <begin position="318"/>
        <end position="344"/>
    </location>
</feature>
<feature type="compositionally biased region" description="Polar residues" evidence="2">
    <location>
        <begin position="318"/>
        <end position="329"/>
    </location>
</feature>
<evidence type="ECO:0000256" key="1">
    <source>
        <dbReference type="ARBA" id="ARBA00023450"/>
    </source>
</evidence>
<dbReference type="Proteomes" id="UP000250079">
    <property type="component" value="Chromosome"/>
</dbReference>
<dbReference type="InterPro" id="IPR003615">
    <property type="entry name" value="HNH_nuc"/>
</dbReference>
<feature type="region of interest" description="Disordered" evidence="2">
    <location>
        <begin position="505"/>
        <end position="538"/>
    </location>
</feature>
<sequence>MEDSSKQEDWQNNYNTSHEHSHENNHGKSKPHINHTSFGTDSFNAEARESFGRNLRLFMSLTDGSTLPPQPEHPDMAMPEMAMPNEAPAIARRLKQLGEDISSGMADQLELLVRFDDLEGWKTSGSRHCVAWMNLELGISLQLGWEYLRVGRKVRSLPITRALFRAGKLSWSIVRLLTRVADENNEALLCHTALDASVSDVERLVNEYRWQQDEEENKADGENARSLQQIEARSFGWSSASNGNTLIRLSLPPEVAQAFLNSVEQSLAQLEESDDSTTQRRADAAVLMAENSLQNAGREMATADRYQVIVTVDASDLSANSPEQQDQQPAPNPIPSKRPTINGAGPIAIETARRLACDCSISTITHQHGEPLDIGRKSRLWPPAMARAIKNRDQHCQYPGCTQTRHLHIHHIQHWADGGSTRVDNGICLCSKHHTAVHEGGYRIERVNQRETAAYEEQFIRQQATEQTVNDIEIALRNSRESFELVRQLDPTRFRFRIVNKEGMDIRDTKETSSPNRSNHENHENHENHSTRVDKPFDDYWQSTDEDTPFKHWPGVAELAGYYCADNAYA</sequence>
<dbReference type="SMART" id="SM00507">
    <property type="entry name" value="HNHc"/>
    <property type="match status" value="1"/>
</dbReference>
<evidence type="ECO:0000256" key="2">
    <source>
        <dbReference type="SAM" id="MobiDB-lite"/>
    </source>
</evidence>
<dbReference type="OrthoDB" id="5800863at2"/>